<proteinExistence type="predicted"/>
<name>A0A6M8EYT8_9BACT</name>
<reference evidence="1 2" key="1">
    <citation type="submission" date="2019-08" db="EMBL/GenBank/DDBJ databases">
        <title>Complete genome sequence of Arcobacter acticola.</title>
        <authorList>
            <person name="Miller W."/>
        </authorList>
    </citation>
    <scope>NUCLEOTIDE SEQUENCE [LARGE SCALE GENOMIC DNA]</scope>
    <source>
        <strain evidence="1 2">KCTC 52212</strain>
    </source>
</reference>
<dbReference type="KEGG" id="paco:AACT_1074"/>
<dbReference type="InterPro" id="IPR025503">
    <property type="entry name" value="DUF4391"/>
</dbReference>
<dbReference type="Pfam" id="PF14335">
    <property type="entry name" value="DUF4391"/>
    <property type="match status" value="1"/>
</dbReference>
<organism evidence="1 2">
    <name type="scientific">Arcobacter acticola</name>
    <dbReference type="NCBI Taxonomy" id="1849015"/>
    <lineage>
        <taxon>Bacteria</taxon>
        <taxon>Pseudomonadati</taxon>
        <taxon>Campylobacterota</taxon>
        <taxon>Epsilonproteobacteria</taxon>
        <taxon>Campylobacterales</taxon>
        <taxon>Arcobacteraceae</taxon>
        <taxon>Arcobacter</taxon>
    </lineage>
</organism>
<dbReference type="EMBL" id="CP042652">
    <property type="protein sequence ID" value="QKE28264.1"/>
    <property type="molecule type" value="Genomic_DNA"/>
</dbReference>
<sequence>MEDFFNSLSIPESCFVGKKLDKKEFNDNFSLNVNERKVLSQYINRIELSNLLNSNTININPYIDEVKDYSEIAIIQVKISNKDKLKSINEIIQQIPYPLIVFYTYEEELCLCLSPKRINKSDSSKLVVEEVHFSKWLDFNSLNEIDKRFLENLNINNHPFTDSLSFYDSYLDKLIAFNASKYSGTLEVSTNTKQLLEEIQLLETQITEQKNKIKKEPNFNDKVPLQIELKNMNDKLKGLKEKL</sequence>
<dbReference type="RefSeq" id="WP_172125690.1">
    <property type="nucleotide sequence ID" value="NZ_CP042652.1"/>
</dbReference>
<gene>
    <name evidence="1" type="ORF">AACT_1074</name>
</gene>
<dbReference type="AlphaFoldDB" id="A0A6M8EYT8"/>
<keyword evidence="2" id="KW-1185">Reference proteome</keyword>
<evidence type="ECO:0000313" key="2">
    <source>
        <dbReference type="Proteomes" id="UP000503483"/>
    </source>
</evidence>
<evidence type="ECO:0000313" key="1">
    <source>
        <dbReference type="EMBL" id="QKE28264.1"/>
    </source>
</evidence>
<protein>
    <submittedName>
        <fullName evidence="1">DUF4391 domain-containing protein</fullName>
    </submittedName>
</protein>
<accession>A0A6M8EYT8</accession>
<dbReference type="Proteomes" id="UP000503483">
    <property type="component" value="Chromosome"/>
</dbReference>